<organism evidence="2 3">
    <name type="scientific">Mesobacillus selenatarsenatis (strain DSM 18680 / JCM 14380 / FERM P-15431 / SF-1)</name>
    <dbReference type="NCBI Taxonomy" id="1321606"/>
    <lineage>
        <taxon>Bacteria</taxon>
        <taxon>Bacillati</taxon>
        <taxon>Bacillota</taxon>
        <taxon>Bacilli</taxon>
        <taxon>Bacillales</taxon>
        <taxon>Bacillaceae</taxon>
        <taxon>Mesobacillus</taxon>
    </lineage>
</organism>
<feature type="domain" description="SnoaL-like" evidence="1">
    <location>
        <begin position="10"/>
        <end position="108"/>
    </location>
</feature>
<dbReference type="InterPro" id="IPR037401">
    <property type="entry name" value="SnoaL-like"/>
</dbReference>
<name>A0A0A8X5H2_MESS1</name>
<dbReference type="OrthoDB" id="9797498at2"/>
<dbReference type="EMBL" id="BASE01000058">
    <property type="protein sequence ID" value="GAM14494.1"/>
    <property type="molecule type" value="Genomic_DNA"/>
</dbReference>
<evidence type="ECO:0000313" key="3">
    <source>
        <dbReference type="Proteomes" id="UP000031014"/>
    </source>
</evidence>
<dbReference type="PIRSF" id="PIRSF030561">
    <property type="entry name" value="UCP030561"/>
    <property type="match status" value="1"/>
</dbReference>
<reference evidence="2 3" key="1">
    <citation type="submission" date="2013-06" db="EMBL/GenBank/DDBJ databases">
        <title>Whole genome shotgun sequence of Bacillus selenatarsenatis SF-1.</title>
        <authorList>
            <person name="Kuroda M."/>
            <person name="Sei K."/>
            <person name="Yamashita M."/>
            <person name="Ike M."/>
        </authorList>
    </citation>
    <scope>NUCLEOTIDE SEQUENCE [LARGE SCALE GENOMIC DNA]</scope>
    <source>
        <strain evidence="2 3">SF-1</strain>
    </source>
</reference>
<evidence type="ECO:0000313" key="2">
    <source>
        <dbReference type="EMBL" id="GAM14494.1"/>
    </source>
</evidence>
<dbReference type="InterPro" id="IPR008317">
    <property type="entry name" value="UCP030561"/>
</dbReference>
<dbReference type="Proteomes" id="UP000031014">
    <property type="component" value="Unassembled WGS sequence"/>
</dbReference>
<dbReference type="AlphaFoldDB" id="A0A0A8X5H2"/>
<dbReference type="Pfam" id="PF12680">
    <property type="entry name" value="SnoaL_2"/>
    <property type="match status" value="1"/>
</dbReference>
<sequence length="112" mass="13047">MERISEMLAQKQLDAYNKQNLEDFLSVYSENVVIMEFPSNEVTTRGIDEMRTRYGKLFKQHPNNHAELLGRVVHGNRVVDHELVTGRENSEPKKAVAIYEIEGEKIVKVWFL</sequence>
<comment type="caution">
    <text evidence="2">The sequence shown here is derived from an EMBL/GenBank/DDBJ whole genome shotgun (WGS) entry which is preliminary data.</text>
</comment>
<accession>A0A0A8X5H2</accession>
<dbReference type="Gene3D" id="3.10.450.50">
    <property type="match status" value="1"/>
</dbReference>
<keyword evidence="3" id="KW-1185">Reference proteome</keyword>
<evidence type="ECO:0000259" key="1">
    <source>
        <dbReference type="Pfam" id="PF12680"/>
    </source>
</evidence>
<proteinExistence type="predicted"/>
<dbReference type="SUPFAM" id="SSF54427">
    <property type="entry name" value="NTF2-like"/>
    <property type="match status" value="1"/>
</dbReference>
<dbReference type="STRING" id="1321606.SAMD00020551_2645"/>
<protein>
    <recommendedName>
        <fullName evidence="1">SnoaL-like domain-containing protein</fullName>
    </recommendedName>
</protein>
<dbReference type="InterPro" id="IPR032710">
    <property type="entry name" value="NTF2-like_dom_sf"/>
</dbReference>
<dbReference type="RefSeq" id="WP_041966239.1">
    <property type="nucleotide sequence ID" value="NZ_BASE01000058.1"/>
</dbReference>
<gene>
    <name evidence="2" type="ORF">SAMD00020551_2645</name>
</gene>